<dbReference type="Pfam" id="PF01810">
    <property type="entry name" value="LysE"/>
    <property type="match status" value="1"/>
</dbReference>
<keyword evidence="3 6" id="KW-0812">Transmembrane</keyword>
<keyword evidence="8" id="KW-1185">Reference proteome</keyword>
<reference evidence="8" key="1">
    <citation type="submission" date="2016-10" db="EMBL/GenBank/DDBJ databases">
        <authorList>
            <person name="Varghese N."/>
            <person name="Submissions S."/>
        </authorList>
    </citation>
    <scope>NUCLEOTIDE SEQUENCE [LARGE SCALE GENOMIC DNA]</scope>
    <source>
        <strain evidence="8">DSM 23439</strain>
    </source>
</reference>
<dbReference type="InterPro" id="IPR001123">
    <property type="entry name" value="LeuE-type"/>
</dbReference>
<feature type="transmembrane region" description="Helical" evidence="6">
    <location>
        <begin position="69"/>
        <end position="88"/>
    </location>
</feature>
<evidence type="ECO:0000256" key="2">
    <source>
        <dbReference type="ARBA" id="ARBA00022475"/>
    </source>
</evidence>
<organism evidence="7 8">
    <name type="scientific">Kushneria avicenniae</name>
    <dbReference type="NCBI Taxonomy" id="402385"/>
    <lineage>
        <taxon>Bacteria</taxon>
        <taxon>Pseudomonadati</taxon>
        <taxon>Pseudomonadota</taxon>
        <taxon>Gammaproteobacteria</taxon>
        <taxon>Oceanospirillales</taxon>
        <taxon>Halomonadaceae</taxon>
        <taxon>Kushneria</taxon>
    </lineage>
</organism>
<evidence type="ECO:0000256" key="3">
    <source>
        <dbReference type="ARBA" id="ARBA00022692"/>
    </source>
</evidence>
<sequence>MQAFWTGLGLGFSLIMAIGAQNAFLLRQGIRGEHLFMVCLICALSDALLLTFGVYGAATLTGRFPTLDIVMRLAGALFLLLYGIKGLASALRGGQALAPAGQTKASRGRTVGVCLALTWLNPHVYLDTVVLAGAVSSQQAPKGAFLAGAVLASFIFFFGLGYGAVRLRPLLAHPRVWQILDGLMAFLMWGMAVALLWPLIASSLIT</sequence>
<dbReference type="OrthoDB" id="5638726at2"/>
<accession>A0A1I1GP61</accession>
<dbReference type="GO" id="GO:0015171">
    <property type="term" value="F:amino acid transmembrane transporter activity"/>
    <property type="evidence" value="ECO:0007669"/>
    <property type="project" value="TreeGrafter"/>
</dbReference>
<comment type="subcellular location">
    <subcellularLocation>
        <location evidence="1">Cell membrane</location>
        <topology evidence="1">Multi-pass membrane protein</topology>
    </subcellularLocation>
</comment>
<evidence type="ECO:0000256" key="4">
    <source>
        <dbReference type="ARBA" id="ARBA00022989"/>
    </source>
</evidence>
<feature type="transmembrane region" description="Helical" evidence="6">
    <location>
        <begin position="144"/>
        <end position="165"/>
    </location>
</feature>
<dbReference type="EMBL" id="FOLY01000001">
    <property type="protein sequence ID" value="SFC11688.1"/>
    <property type="molecule type" value="Genomic_DNA"/>
</dbReference>
<evidence type="ECO:0000313" key="8">
    <source>
        <dbReference type="Proteomes" id="UP000199046"/>
    </source>
</evidence>
<keyword evidence="4 6" id="KW-1133">Transmembrane helix</keyword>
<dbReference type="AlphaFoldDB" id="A0A1I1GP61"/>
<dbReference type="PANTHER" id="PTHR30086">
    <property type="entry name" value="ARGININE EXPORTER PROTEIN ARGO"/>
    <property type="match status" value="1"/>
</dbReference>
<gene>
    <name evidence="7" type="ORF">SAMN05421848_0611</name>
</gene>
<feature type="transmembrane region" description="Helical" evidence="6">
    <location>
        <begin position="177"/>
        <end position="200"/>
    </location>
</feature>
<proteinExistence type="predicted"/>
<evidence type="ECO:0000256" key="6">
    <source>
        <dbReference type="SAM" id="Phobius"/>
    </source>
</evidence>
<evidence type="ECO:0000256" key="1">
    <source>
        <dbReference type="ARBA" id="ARBA00004651"/>
    </source>
</evidence>
<protein>
    <submittedName>
        <fullName evidence="7">L-lysine exporter family protein LysE/ArgO</fullName>
    </submittedName>
</protein>
<evidence type="ECO:0000313" key="7">
    <source>
        <dbReference type="EMBL" id="SFC11688.1"/>
    </source>
</evidence>
<name>A0A1I1GP61_9GAMM</name>
<evidence type="ECO:0000256" key="5">
    <source>
        <dbReference type="ARBA" id="ARBA00023136"/>
    </source>
</evidence>
<keyword evidence="5 6" id="KW-0472">Membrane</keyword>
<dbReference type="RefSeq" id="WP_090130635.1">
    <property type="nucleotide sequence ID" value="NZ_FOLY01000001.1"/>
</dbReference>
<dbReference type="GO" id="GO:0005886">
    <property type="term" value="C:plasma membrane"/>
    <property type="evidence" value="ECO:0007669"/>
    <property type="project" value="UniProtKB-SubCell"/>
</dbReference>
<dbReference type="STRING" id="402385.SAMN05421848_0611"/>
<dbReference type="Proteomes" id="UP000199046">
    <property type="component" value="Unassembled WGS sequence"/>
</dbReference>
<dbReference type="PANTHER" id="PTHR30086:SF20">
    <property type="entry name" value="ARGININE EXPORTER PROTEIN ARGO-RELATED"/>
    <property type="match status" value="1"/>
</dbReference>
<feature type="transmembrane region" description="Helical" evidence="6">
    <location>
        <begin position="35"/>
        <end position="57"/>
    </location>
</feature>
<keyword evidence="2" id="KW-1003">Cell membrane</keyword>